<organism evidence="1 2">
    <name type="scientific">Goodea atripinnis</name>
    <dbReference type="NCBI Taxonomy" id="208336"/>
    <lineage>
        <taxon>Eukaryota</taxon>
        <taxon>Metazoa</taxon>
        <taxon>Chordata</taxon>
        <taxon>Craniata</taxon>
        <taxon>Vertebrata</taxon>
        <taxon>Euteleostomi</taxon>
        <taxon>Actinopterygii</taxon>
        <taxon>Neopterygii</taxon>
        <taxon>Teleostei</taxon>
        <taxon>Neoteleostei</taxon>
        <taxon>Acanthomorphata</taxon>
        <taxon>Ovalentaria</taxon>
        <taxon>Atherinomorphae</taxon>
        <taxon>Cyprinodontiformes</taxon>
        <taxon>Goodeidae</taxon>
        <taxon>Goodea</taxon>
    </lineage>
</organism>
<name>A0ABV0P2Q4_9TELE</name>
<proteinExistence type="predicted"/>
<sequence length="109" mass="12576">MAEFSTQTEPNVINRTLFRLFHSKLTFSPLMEGGEGWLVPPAWAELHAEQRCIAVPLFFLQAGKTAPLGTLWNTVSFCRPHRERSSHACTFITPFMNEYRIHKQQFIPI</sequence>
<evidence type="ECO:0000313" key="2">
    <source>
        <dbReference type="Proteomes" id="UP001476798"/>
    </source>
</evidence>
<comment type="caution">
    <text evidence="1">The sequence shown here is derived from an EMBL/GenBank/DDBJ whole genome shotgun (WGS) entry which is preliminary data.</text>
</comment>
<protein>
    <submittedName>
        <fullName evidence="1">Uncharacterized protein</fullName>
    </submittedName>
</protein>
<accession>A0ABV0P2Q4</accession>
<evidence type="ECO:0000313" key="1">
    <source>
        <dbReference type="EMBL" id="MEQ2177013.1"/>
    </source>
</evidence>
<dbReference type="Proteomes" id="UP001476798">
    <property type="component" value="Unassembled WGS sequence"/>
</dbReference>
<keyword evidence="2" id="KW-1185">Reference proteome</keyword>
<gene>
    <name evidence="1" type="ORF">GOODEAATRI_034167</name>
</gene>
<reference evidence="1 2" key="1">
    <citation type="submission" date="2021-06" db="EMBL/GenBank/DDBJ databases">
        <authorList>
            <person name="Palmer J.M."/>
        </authorList>
    </citation>
    <scope>NUCLEOTIDE SEQUENCE [LARGE SCALE GENOMIC DNA]</scope>
    <source>
        <strain evidence="1 2">GA_2019</strain>
        <tissue evidence="1">Muscle</tissue>
    </source>
</reference>
<dbReference type="EMBL" id="JAHRIO010058107">
    <property type="protein sequence ID" value="MEQ2177013.1"/>
    <property type="molecule type" value="Genomic_DNA"/>
</dbReference>